<dbReference type="RefSeq" id="WP_038063618.1">
    <property type="nucleotide sequence ID" value="NZ_JPSL02000039.1"/>
</dbReference>
<accession>A0A0A2XAJ1</accession>
<feature type="transmembrane region" description="Helical" evidence="7">
    <location>
        <begin position="362"/>
        <end position="386"/>
    </location>
</feature>
<dbReference type="GO" id="GO:0098797">
    <property type="term" value="C:plasma membrane protein complex"/>
    <property type="evidence" value="ECO:0007669"/>
    <property type="project" value="TreeGrafter"/>
</dbReference>
<dbReference type="InterPro" id="IPR051447">
    <property type="entry name" value="Lipoprotein-release_system"/>
</dbReference>
<evidence type="ECO:0000256" key="6">
    <source>
        <dbReference type="ARBA" id="ARBA00023136"/>
    </source>
</evidence>
<dbReference type="PANTHER" id="PTHR30489">
    <property type="entry name" value="LIPOPROTEIN-RELEASING SYSTEM TRANSMEMBRANE PROTEIN LOLE"/>
    <property type="match status" value="1"/>
</dbReference>
<dbReference type="InterPro" id="IPR003838">
    <property type="entry name" value="ABC3_permease_C"/>
</dbReference>
<dbReference type="PATRIC" id="fig|276.5.peg.1015"/>
<dbReference type="GO" id="GO:0044874">
    <property type="term" value="P:lipoprotein localization to outer membrane"/>
    <property type="evidence" value="ECO:0007669"/>
    <property type="project" value="TreeGrafter"/>
</dbReference>
<feature type="transmembrane region" description="Helical" evidence="7">
    <location>
        <begin position="298"/>
        <end position="327"/>
    </location>
</feature>
<feature type="transmembrane region" description="Helical" evidence="7">
    <location>
        <begin position="253"/>
        <end position="278"/>
    </location>
</feature>
<comment type="caution">
    <text evidence="10">The sequence shown here is derived from an EMBL/GenBank/DDBJ whole genome shotgun (WGS) entry which is preliminary data.</text>
</comment>
<dbReference type="AlphaFoldDB" id="A0A0A2XAJ1"/>
<keyword evidence="6 7" id="KW-0472">Membrane</keyword>
<evidence type="ECO:0000256" key="3">
    <source>
        <dbReference type="ARBA" id="ARBA00022475"/>
    </source>
</evidence>
<evidence type="ECO:0000256" key="4">
    <source>
        <dbReference type="ARBA" id="ARBA00022692"/>
    </source>
</evidence>
<dbReference type="PANTHER" id="PTHR30489:SF0">
    <property type="entry name" value="LIPOPROTEIN-RELEASING SYSTEM TRANSMEMBRANE PROTEIN LOLE"/>
    <property type="match status" value="1"/>
</dbReference>
<feature type="domain" description="ABC3 transporter permease C-terminal" evidence="8">
    <location>
        <begin position="258"/>
        <end position="389"/>
    </location>
</feature>
<organism evidence="10 11">
    <name type="scientific">Thermus filiformis</name>
    <dbReference type="NCBI Taxonomy" id="276"/>
    <lineage>
        <taxon>Bacteria</taxon>
        <taxon>Thermotogati</taxon>
        <taxon>Deinococcota</taxon>
        <taxon>Deinococci</taxon>
        <taxon>Thermales</taxon>
        <taxon>Thermaceae</taxon>
        <taxon>Thermus</taxon>
    </lineage>
</organism>
<dbReference type="InterPro" id="IPR025857">
    <property type="entry name" value="MacB_PCD"/>
</dbReference>
<keyword evidence="4 7" id="KW-0812">Transmembrane</keyword>
<evidence type="ECO:0000256" key="2">
    <source>
        <dbReference type="ARBA" id="ARBA00005236"/>
    </source>
</evidence>
<dbReference type="Pfam" id="PF02687">
    <property type="entry name" value="FtsX"/>
    <property type="match status" value="1"/>
</dbReference>
<gene>
    <name evidence="10" type="ORF">THFILI_07840</name>
</gene>
<reference evidence="10 11" key="1">
    <citation type="journal article" date="2015" name="Genome Announc.">
        <title>Draft Genome Sequence of the Thermophile Thermus filiformis ATCC 43280, Producer of Carotenoid-(Di)glucoside-Branched Fatty Acid (Di)esters and Source of Hyperthermostable Enzymes of Biotechnological Interest.</title>
        <authorList>
            <person name="Mandelli F."/>
            <person name="Oliveira Ramires B."/>
            <person name="Couger M.B."/>
            <person name="Paixao D.A."/>
            <person name="Camilo C.M."/>
            <person name="Polikarpov I."/>
            <person name="Prade R."/>
            <person name="Riano-Pachon D.M."/>
            <person name="Squina F.M."/>
        </authorList>
    </citation>
    <scope>NUCLEOTIDE SEQUENCE [LARGE SCALE GENOMIC DNA]</scope>
    <source>
        <strain evidence="10 11">ATCC 43280</strain>
    </source>
</reference>
<keyword evidence="3" id="KW-1003">Cell membrane</keyword>
<comment type="similarity">
    <text evidence="2">Belongs to the ABC-4 integral membrane protein family. LolC/E subfamily.</text>
</comment>
<dbReference type="STRING" id="276.THFILI_07840"/>
<evidence type="ECO:0000259" key="8">
    <source>
        <dbReference type="Pfam" id="PF02687"/>
    </source>
</evidence>
<feature type="transmembrane region" description="Helical" evidence="7">
    <location>
        <begin position="21"/>
        <end position="42"/>
    </location>
</feature>
<evidence type="ECO:0000259" key="9">
    <source>
        <dbReference type="Pfam" id="PF12704"/>
    </source>
</evidence>
<name>A0A0A2XAJ1_THEFI</name>
<keyword evidence="11" id="KW-1185">Reference proteome</keyword>
<evidence type="ECO:0000256" key="7">
    <source>
        <dbReference type="SAM" id="Phobius"/>
    </source>
</evidence>
<dbReference type="Pfam" id="PF12704">
    <property type="entry name" value="MacB_PCD"/>
    <property type="match status" value="1"/>
</dbReference>
<evidence type="ECO:0000313" key="10">
    <source>
        <dbReference type="EMBL" id="KGQ22174.1"/>
    </source>
</evidence>
<evidence type="ECO:0000256" key="1">
    <source>
        <dbReference type="ARBA" id="ARBA00004651"/>
    </source>
</evidence>
<dbReference type="OrthoDB" id="9809768at2"/>
<keyword evidence="5 7" id="KW-1133">Transmembrane helix</keyword>
<evidence type="ECO:0000256" key="5">
    <source>
        <dbReference type="ARBA" id="ARBA00022989"/>
    </source>
</evidence>
<feature type="domain" description="MacB-like periplasmic core" evidence="9">
    <location>
        <begin position="26"/>
        <end position="225"/>
    </location>
</feature>
<evidence type="ECO:0000313" key="11">
    <source>
        <dbReference type="Proteomes" id="UP000030364"/>
    </source>
</evidence>
<proteinExistence type="inferred from homology"/>
<dbReference type="EMBL" id="JPSL02000039">
    <property type="protein sequence ID" value="KGQ22174.1"/>
    <property type="molecule type" value="Genomic_DNA"/>
</dbReference>
<comment type="subcellular location">
    <subcellularLocation>
        <location evidence="1">Cell membrane</location>
        <topology evidence="1">Multi-pass membrane protein</topology>
    </subcellularLocation>
</comment>
<dbReference type="Proteomes" id="UP000030364">
    <property type="component" value="Unassembled WGS sequence"/>
</dbReference>
<protein>
    <submittedName>
        <fullName evidence="10">ABC transporter permease</fullName>
    </submittedName>
</protein>
<sequence length="397" mass="43642">MPWGQLVRITWRGLFRHRTRTFLLTLVTAYVTATLLFMFGFLDGYGESLAEAYGRYIQAPVVVARAEYFQDPDPQNGLDRPVFLPYPATPRLAFFALVQTPYRSEGLEALGVDPEGEKAVSRVPFKVAQGRWLEGRGEVVLGAKLAERLDVRLGERLVLETAALLGPQALGLRVVGLLRAGVSNVDYFGLYLHLEDARTLTGVWATHLAVQAPRGQEEQVAKRLRSHLPQGLEAREVWEVMGPIKADYQASRLFYTPILALFVLLAALAVTSTTYVSVRERMREFAVTEALGLFPKGLLALVALEAALATALGFLAGLALGYALLFYTSTHNVLGGLMALSVELLPDAGLMDTLYTSVRPVYALYAFGVVVLSGLLAALFPGRLVLRMDLPRYLRGE</sequence>